<keyword evidence="2" id="KW-1133">Transmembrane helix</keyword>
<dbReference type="Pfam" id="PF19560">
    <property type="entry name" value="DUF6082"/>
    <property type="match status" value="1"/>
</dbReference>
<sequence>MVIVAIAALTILAVAAVPLALGRIGRLITADRESLGNIGDSYGVVSAVFSASAFLAVAASIRYQARAFDQQRLQASRDRRLELLRLVLDDPETYASGIGRDPGSLSRDHPPGPRPRAGAREAGPAGGRRGDARPRHLRRSCCRPARRFTPTPMTGVPGATRRRRTTSTLHPDG</sequence>
<reference evidence="3 4" key="1">
    <citation type="submission" date="2016-10" db="EMBL/GenBank/DDBJ databases">
        <authorList>
            <person name="de Groot N.N."/>
        </authorList>
    </citation>
    <scope>NUCLEOTIDE SEQUENCE [LARGE SCALE GENOMIC DNA]</scope>
    <source>
        <strain evidence="3 4">DSM 43019</strain>
    </source>
</reference>
<dbReference type="AlphaFoldDB" id="A0A1I2DXF5"/>
<dbReference type="STRING" id="35752.SAMN05421541_10450"/>
<keyword evidence="2" id="KW-0472">Membrane</keyword>
<feature type="region of interest" description="Disordered" evidence="1">
    <location>
        <begin position="95"/>
        <end position="173"/>
    </location>
</feature>
<evidence type="ECO:0000256" key="1">
    <source>
        <dbReference type="SAM" id="MobiDB-lite"/>
    </source>
</evidence>
<evidence type="ECO:0000313" key="4">
    <source>
        <dbReference type="Proteomes" id="UP000199645"/>
    </source>
</evidence>
<keyword evidence="2" id="KW-0812">Transmembrane</keyword>
<feature type="transmembrane region" description="Helical" evidence="2">
    <location>
        <begin position="41"/>
        <end position="63"/>
    </location>
</feature>
<feature type="compositionally biased region" description="Basic residues" evidence="1">
    <location>
        <begin position="135"/>
        <end position="146"/>
    </location>
</feature>
<keyword evidence="4" id="KW-1185">Reference proteome</keyword>
<dbReference type="EMBL" id="FONV01000004">
    <property type="protein sequence ID" value="SFE85372.1"/>
    <property type="molecule type" value="Genomic_DNA"/>
</dbReference>
<evidence type="ECO:0000256" key="2">
    <source>
        <dbReference type="SAM" id="Phobius"/>
    </source>
</evidence>
<organism evidence="3 4">
    <name type="scientific">Actinoplanes philippinensis</name>
    <dbReference type="NCBI Taxonomy" id="35752"/>
    <lineage>
        <taxon>Bacteria</taxon>
        <taxon>Bacillati</taxon>
        <taxon>Actinomycetota</taxon>
        <taxon>Actinomycetes</taxon>
        <taxon>Micromonosporales</taxon>
        <taxon>Micromonosporaceae</taxon>
        <taxon>Actinoplanes</taxon>
    </lineage>
</organism>
<dbReference type="InterPro" id="IPR045728">
    <property type="entry name" value="DUF6082"/>
</dbReference>
<dbReference type="Proteomes" id="UP000199645">
    <property type="component" value="Unassembled WGS sequence"/>
</dbReference>
<accession>A0A1I2DXF5</accession>
<gene>
    <name evidence="3" type="ORF">SAMN05421541_10450</name>
</gene>
<proteinExistence type="predicted"/>
<evidence type="ECO:0000313" key="3">
    <source>
        <dbReference type="EMBL" id="SFE85372.1"/>
    </source>
</evidence>
<protein>
    <submittedName>
        <fullName evidence="3">Uncharacterized protein</fullName>
    </submittedName>
</protein>
<name>A0A1I2DXF5_9ACTN</name>